<gene>
    <name evidence="1" type="primary">gvpU</name>
    <name evidence="1" type="ORF">UFB30_02465</name>
</gene>
<dbReference type="EMBL" id="JAXQNN010000001">
    <property type="protein sequence ID" value="MDZ5711063.1"/>
    <property type="molecule type" value="Genomic_DNA"/>
</dbReference>
<accession>A0ABU5KIL1</accession>
<dbReference type="Proteomes" id="UP001292084">
    <property type="component" value="Unassembled WGS sequence"/>
</dbReference>
<evidence type="ECO:0000313" key="2">
    <source>
        <dbReference type="Proteomes" id="UP001292084"/>
    </source>
</evidence>
<name>A0ABU5KIL1_9BACL</name>
<organism evidence="1 2">
    <name type="scientific">Jeotgalibacillus haloalkalitolerans</name>
    <dbReference type="NCBI Taxonomy" id="3104292"/>
    <lineage>
        <taxon>Bacteria</taxon>
        <taxon>Bacillati</taxon>
        <taxon>Bacillota</taxon>
        <taxon>Bacilli</taxon>
        <taxon>Bacillales</taxon>
        <taxon>Caryophanaceae</taxon>
        <taxon>Jeotgalibacillus</taxon>
    </lineage>
</organism>
<evidence type="ECO:0000313" key="1">
    <source>
        <dbReference type="EMBL" id="MDZ5711063.1"/>
    </source>
</evidence>
<protein>
    <submittedName>
        <fullName evidence="1">Gas vesicle accessory protein GvpU</fullName>
    </submittedName>
</protein>
<proteinExistence type="predicted"/>
<dbReference type="InterPro" id="IPR049644">
    <property type="entry name" value="GvpU-like"/>
</dbReference>
<comment type="caution">
    <text evidence="1">The sequence shown here is derived from an EMBL/GenBank/DDBJ whole genome shotgun (WGS) entry which is preliminary data.</text>
</comment>
<reference evidence="1 2" key="1">
    <citation type="submission" date="2023-12" db="EMBL/GenBank/DDBJ databases">
        <title>Jeotgalibacillus haloalkaliphilus sp. nov., a novel salt-tolerant bacteria, isolated from the estuary of the Fenhe River into the Yellow River.</title>
        <authorList>
            <person name="Li Y."/>
        </authorList>
    </citation>
    <scope>NUCLEOTIDE SEQUENCE [LARGE SCALE GENOMIC DNA]</scope>
    <source>
        <strain evidence="1 2">HH7-29</strain>
    </source>
</reference>
<sequence length="125" mass="13519">MKDNVLESFVQAANKYDFTLDISLNINGAVVTGTMISAGEYFKALSEEFAEGNEVAEKLAEQLSETGENAESNAGSEANFIHLKDTKIYNGDSKATPSRGKILWRGKLEEVDGFFLGKISSGSSK</sequence>
<dbReference type="NCBIfam" id="NF041667">
    <property type="entry name" value="GvpU"/>
    <property type="match status" value="1"/>
</dbReference>
<keyword evidence="2" id="KW-1185">Reference proteome</keyword>
<dbReference type="RefSeq" id="WP_322420084.1">
    <property type="nucleotide sequence ID" value="NZ_JAXQNN010000001.1"/>
</dbReference>